<protein>
    <recommendedName>
        <fullName evidence="1">CRISPR system ring nuclease SSO2081-like domain-containing protein</fullName>
    </recommendedName>
</protein>
<dbReference type="OrthoDB" id="37074at2157"/>
<organism evidence="3 4">
    <name type="scientific">Sulfolobus acidocaldarius</name>
    <dbReference type="NCBI Taxonomy" id="2285"/>
    <lineage>
        <taxon>Archaea</taxon>
        <taxon>Thermoproteota</taxon>
        <taxon>Thermoprotei</taxon>
        <taxon>Sulfolobales</taxon>
        <taxon>Sulfolobaceae</taxon>
        <taxon>Sulfolobus</taxon>
    </lineage>
</organism>
<dbReference type="Pfam" id="PF09623">
    <property type="entry name" value="Cas_NE0113"/>
    <property type="match status" value="1"/>
</dbReference>
<dbReference type="OMA" id="KIMFICC"/>
<feature type="domain" description="CRISPR system ring nuclease SSO2081-like" evidence="1">
    <location>
        <begin position="12"/>
        <end position="143"/>
    </location>
</feature>
<dbReference type="AlphaFoldDB" id="A0A0U3GRW6"/>
<dbReference type="EMBL" id="CP013695">
    <property type="protein sequence ID" value="ALU31417.1"/>
    <property type="molecule type" value="Genomic_DNA"/>
</dbReference>
<name>A0A0U3GRW6_9CREN</name>
<proteinExistence type="predicted"/>
<evidence type="ECO:0000313" key="4">
    <source>
        <dbReference type="Proteomes" id="UP000060043"/>
    </source>
</evidence>
<dbReference type="RefSeq" id="WP_011277922.1">
    <property type="nucleotide sequence ID" value="NZ_BHWZ01000002.1"/>
</dbReference>
<evidence type="ECO:0000313" key="3">
    <source>
        <dbReference type="EMBL" id="ALU31417.1"/>
    </source>
</evidence>
<dbReference type="EMBL" id="CP013694">
    <property type="protein sequence ID" value="ALU28699.1"/>
    <property type="molecule type" value="Genomic_DNA"/>
</dbReference>
<dbReference type="Proteomes" id="UP000060043">
    <property type="component" value="Chromosome"/>
</dbReference>
<sequence>MTKLVATLGTSPGGILETFLYLAKNGVDINEIRVITTRDPEVEKAWKIVKLMFVCCLKERFSKVEIIQFPVSINDINTEQDLKDFKAFVNNHISSEDYVDITGGRKGMSVAAALAAKSKGAKIVTSIIPQDEYRRINDLIKQLKDIPEIKDTRDCRQDLKNTYCSLISSNARTIIFEI</sequence>
<evidence type="ECO:0000313" key="2">
    <source>
        <dbReference type="EMBL" id="ALU28699.1"/>
    </source>
</evidence>
<dbReference type="Gene3D" id="3.40.50.10770">
    <property type="entry name" value="Hypothetical protein VC1899 like domain (Restriction endonuclease-like)"/>
    <property type="match status" value="1"/>
</dbReference>
<evidence type="ECO:0000313" key="5">
    <source>
        <dbReference type="Proteomes" id="UP000065473"/>
    </source>
</evidence>
<dbReference type="InterPro" id="IPR019092">
    <property type="entry name" value="SSO2081-like_dom"/>
</dbReference>
<dbReference type="GeneID" id="14551573"/>
<dbReference type="STRING" id="1435377.SUSAZ_04940"/>
<accession>A0A0U3GRW6</accession>
<dbReference type="Proteomes" id="UP000065473">
    <property type="component" value="Chromosome"/>
</dbReference>
<gene>
    <name evidence="2" type="ORF">ATY89_01155</name>
    <name evidence="3" type="ORF">ATZ20_04190</name>
</gene>
<evidence type="ECO:0000259" key="1">
    <source>
        <dbReference type="Pfam" id="PF09623"/>
    </source>
</evidence>
<dbReference type="NCBIfam" id="NF040581">
    <property type="entry name" value="cas_Crn1"/>
    <property type="match status" value="1"/>
</dbReference>
<dbReference type="PaxDb" id="1435377-SUSAZ_04940"/>
<reference evidence="4 5" key="1">
    <citation type="submission" date="2015-12" db="EMBL/GenBank/DDBJ databases">
        <title>A stable core within a dynamic pangenome in Sulfolobus acidocaldarius.</title>
        <authorList>
            <person name="Anderson R."/>
            <person name="Kouris A."/>
            <person name="Seward C."/>
            <person name="Campbell K."/>
            <person name="Whitaker R."/>
        </authorList>
    </citation>
    <scope>NUCLEOTIDE SEQUENCE [LARGE SCALE GENOMIC DNA]</scope>
    <source>
        <strain evidence="2 5">GG12-C01-09</strain>
        <strain evidence="3 4">NG05B_CO5_07</strain>
    </source>
</reference>